<dbReference type="OrthoDB" id="9784036at2"/>
<dbReference type="InterPro" id="IPR050583">
    <property type="entry name" value="Mycobacterial_A85_antigen"/>
</dbReference>
<evidence type="ECO:0000313" key="3">
    <source>
        <dbReference type="EMBL" id="PNW12005.1"/>
    </source>
</evidence>
<evidence type="ECO:0000313" key="5">
    <source>
        <dbReference type="Proteomes" id="UP000279972"/>
    </source>
</evidence>
<dbReference type="AlphaFoldDB" id="A0A3G6REI0"/>
<protein>
    <submittedName>
        <fullName evidence="2">Alpha/beta hydrolase</fullName>
    </submittedName>
</protein>
<evidence type="ECO:0000256" key="1">
    <source>
        <dbReference type="SAM" id="SignalP"/>
    </source>
</evidence>
<keyword evidence="5" id="KW-1185">Reference proteome</keyword>
<evidence type="ECO:0000313" key="2">
    <source>
        <dbReference type="EMBL" id="AZA83108.1"/>
    </source>
</evidence>
<dbReference type="Pfam" id="PF00756">
    <property type="entry name" value="Esterase"/>
    <property type="match status" value="1"/>
</dbReference>
<feature type="signal peptide" evidence="1">
    <location>
        <begin position="1"/>
        <end position="20"/>
    </location>
</feature>
<proteinExistence type="predicted"/>
<organism evidence="3 4">
    <name type="scientific">Chryseobacterium lactis</name>
    <dbReference type="NCBI Taxonomy" id="1241981"/>
    <lineage>
        <taxon>Bacteria</taxon>
        <taxon>Pseudomonadati</taxon>
        <taxon>Bacteroidota</taxon>
        <taxon>Flavobacteriia</taxon>
        <taxon>Flavobacteriales</taxon>
        <taxon>Weeksellaceae</taxon>
        <taxon>Chryseobacterium group</taxon>
        <taxon>Chryseobacterium</taxon>
    </lineage>
</organism>
<keyword evidence="2" id="KW-0378">Hydrolase</keyword>
<dbReference type="PROSITE" id="PS51257">
    <property type="entry name" value="PROKAR_LIPOPROTEIN"/>
    <property type="match status" value="1"/>
</dbReference>
<dbReference type="PANTHER" id="PTHR48098">
    <property type="entry name" value="ENTEROCHELIN ESTERASE-RELATED"/>
    <property type="match status" value="1"/>
</dbReference>
<dbReference type="Proteomes" id="UP000279972">
    <property type="component" value="Chromosome"/>
</dbReference>
<keyword evidence="1" id="KW-0732">Signal</keyword>
<dbReference type="Gene3D" id="3.40.50.1820">
    <property type="entry name" value="alpha/beta hydrolase"/>
    <property type="match status" value="1"/>
</dbReference>
<evidence type="ECO:0000313" key="4">
    <source>
        <dbReference type="Proteomes" id="UP000236262"/>
    </source>
</evidence>
<dbReference type="InterPro" id="IPR029058">
    <property type="entry name" value="AB_hydrolase_fold"/>
</dbReference>
<dbReference type="Proteomes" id="UP000236262">
    <property type="component" value="Unassembled WGS sequence"/>
</dbReference>
<dbReference type="InterPro" id="IPR000801">
    <property type="entry name" value="Esterase-like"/>
</dbReference>
<sequence length="264" mass="30234">MDKYYIACFSLLLLFLTACRENEFDKESVKEFTLSSAINGSNYHIKVALPKNYPSASEYKTIYVLDSKWDFDFVAREVQKQSENFHRDDVLVVGIGWGNDRLDDYLPVPFKNGKGLADDFVKVINNELIPKLEKDFHAADSREDRVILGHSAGGLFGVYCFTNYPDIFGNYLCLSPSLWIGDQIVLSNEKKNRIANQTRNGRFFLAAGEVEEGGIRPPIEALRQILDRYYKGFSQEYKIAKGLDHLGSKKPNIREAISFYFQQH</sequence>
<dbReference type="GO" id="GO:0016787">
    <property type="term" value="F:hydrolase activity"/>
    <property type="evidence" value="ECO:0007669"/>
    <property type="project" value="UniProtKB-KW"/>
</dbReference>
<dbReference type="PANTHER" id="PTHR48098:SF6">
    <property type="entry name" value="FERRI-BACILLIBACTIN ESTERASE BESA"/>
    <property type="match status" value="1"/>
</dbReference>
<dbReference type="EMBL" id="PPEH01000009">
    <property type="protein sequence ID" value="PNW12005.1"/>
    <property type="molecule type" value="Genomic_DNA"/>
</dbReference>
<dbReference type="EMBL" id="CP033924">
    <property type="protein sequence ID" value="AZA83108.1"/>
    <property type="molecule type" value="Genomic_DNA"/>
</dbReference>
<name>A0A3G6REI0_CHRLC</name>
<feature type="chain" id="PRO_5044593632" evidence="1">
    <location>
        <begin position="21"/>
        <end position="264"/>
    </location>
</feature>
<reference evidence="2 5" key="2">
    <citation type="submission" date="2018-11" db="EMBL/GenBank/DDBJ databases">
        <title>Proposal to divide the Flavobacteriaceae and reorganize its genera based on Amino Acid Identity values calculated from whole genome sequences.</title>
        <authorList>
            <person name="Nicholson A.C."/>
            <person name="Gulvik C.A."/>
            <person name="Whitney A.M."/>
            <person name="Humrighouse B.W."/>
            <person name="Bell M."/>
            <person name="Holmes B."/>
            <person name="Steigerwalt A.G."/>
            <person name="Villarma A."/>
            <person name="Sheth M."/>
            <person name="Batra D."/>
            <person name="Pryor J."/>
            <person name="Bernardet J.-F."/>
            <person name="Hugo C."/>
            <person name="Kampfer P."/>
            <person name="Newman J."/>
            <person name="McQuiston J.R."/>
        </authorList>
    </citation>
    <scope>NUCLEOTIDE SEQUENCE [LARGE SCALE GENOMIC DNA]</scope>
    <source>
        <strain evidence="2 5">KC_1864</strain>
    </source>
</reference>
<reference evidence="3 4" key="1">
    <citation type="submission" date="2018-01" db="EMBL/GenBank/DDBJ databases">
        <title>Draft genome sequences of Chryseobacterium lactis NCTC11390, Chryseobacterium oncorhynchi 701B-08, and Chryseobacterium viscerum 687B-08.</title>
        <authorList>
            <person name="Jeong J.-J."/>
            <person name="Lee Y.J."/>
            <person name="Park B."/>
            <person name="Choi I.-G."/>
            <person name="Kim K.D."/>
        </authorList>
    </citation>
    <scope>NUCLEOTIDE SEQUENCE [LARGE SCALE GENOMIC DNA]</scope>
    <source>
        <strain evidence="3 4">NCTC11390</strain>
    </source>
</reference>
<accession>A0A3G6REI0</accession>
<dbReference type="SUPFAM" id="SSF53474">
    <property type="entry name" value="alpha/beta-Hydrolases"/>
    <property type="match status" value="1"/>
</dbReference>
<gene>
    <name evidence="3" type="ORF">C1637_19825</name>
    <name evidence="2" type="ORF">EG342_14990</name>
</gene>
<dbReference type="RefSeq" id="WP_103293393.1">
    <property type="nucleotide sequence ID" value="NZ_CP033924.1"/>
</dbReference>
<dbReference type="KEGG" id="clac:EG342_14990"/>